<reference evidence="3" key="1">
    <citation type="submission" date="2021-01" db="EMBL/GenBank/DDBJ databases">
        <authorList>
            <consortium name="Genoscope - CEA"/>
            <person name="William W."/>
        </authorList>
    </citation>
    <scope>NUCLEOTIDE SEQUENCE</scope>
</reference>
<dbReference type="InterPro" id="IPR051092">
    <property type="entry name" value="FYVE_RhoGEF_PH"/>
</dbReference>
<evidence type="ECO:0000259" key="2">
    <source>
        <dbReference type="PROSITE" id="PS50010"/>
    </source>
</evidence>
<dbReference type="AlphaFoldDB" id="A0A8S1LPD4"/>
<dbReference type="EMBL" id="CAJJDN010000024">
    <property type="protein sequence ID" value="CAD8068202.1"/>
    <property type="molecule type" value="Genomic_DNA"/>
</dbReference>
<keyword evidence="1" id="KW-0175">Coiled coil</keyword>
<feature type="domain" description="DH" evidence="2">
    <location>
        <begin position="156"/>
        <end position="336"/>
    </location>
</feature>
<feature type="coiled-coil region" evidence="1">
    <location>
        <begin position="830"/>
        <end position="864"/>
    </location>
</feature>
<dbReference type="PANTHER" id="PTHR12673:SF159">
    <property type="entry name" value="LD03170P"/>
    <property type="match status" value="1"/>
</dbReference>
<dbReference type="CDD" id="cd00160">
    <property type="entry name" value="RhoGEF"/>
    <property type="match status" value="1"/>
</dbReference>
<dbReference type="GO" id="GO:0005085">
    <property type="term" value="F:guanyl-nucleotide exchange factor activity"/>
    <property type="evidence" value="ECO:0007669"/>
    <property type="project" value="InterPro"/>
</dbReference>
<dbReference type="GO" id="GO:0005737">
    <property type="term" value="C:cytoplasm"/>
    <property type="evidence" value="ECO:0007669"/>
    <property type="project" value="TreeGrafter"/>
</dbReference>
<proteinExistence type="predicted"/>
<dbReference type="OrthoDB" id="660555at2759"/>
<sequence length="986" mass="117353">MQSQNPEDQQKIEGYLLKTIEKQAQLQDESDKNIEKNNQIYAKELIEQVNDKELQSEDRICLGILTNELGTDIKRFKRESIDQQQINIQDKQQSILKSKIIINKQNQFILVRDDNYYLKQIDKILFIQRFIKYKLKKERMEMIEKEQQAIQKMNRYRINVLNELIQTEDKYVTDLNSLNMIKALLVEKFPKKQDDIKIMFNIDDILKFNTEFLGELQKQNNLMDPNAIVMQNIVPLLHGFIFYYEYCKAYDLARKLCCQLETYPGFEQFLQDVKQQNLLKGLSLNDYTIKPVQRLPKYVLLFKDLLKHTMPSHPDYQNVKFCLETIEKINDKNNNEMNAQLKQAKLIELYQQFGNISNLHIFEPNIQFIFEDICSTFTNKIEQRITIYAFNNLLLFAKKNKFNTLKYKQHIPITYQSYIKDIQDLVILKNSFEIITRNETIVIVNGDSNSKKILMTKIQSIINSQIELFQTKNDKKLENNICIKVEVLGVVIDLKLNKKVTFYKTNFAINNINIKSHIRFKQIKSLIQVVNKYDSKLKIPIMPRSLSSRTQKAIDERKLKIEQLLQIVLNSPYIIENSEYQKQVLEILDIDCRFYSFPELKRQNPEQFQSIPIRQSQKQQIISLELLQQCLEQNVSQNINKDEQIVKIGNQASSLPFCIEIILLSEQKLQVGFQKNTLTWFIKKAVANYMKLNYFVDFKIFLEETGGTLRVIEDDEKISTILEKSKSRFFQTLKNMFNYGTKFQFIFRKYIYLPWKQEEIEYLKDDIRQQQLMFEIVFSAKNEEFHLGFKDICLITAYYIIATKQKINQNILKKTMSSSIIQQHSKQLWLEQIQRELSEIEIKLMEVQRQQQQMQQNNNNRDENIKNLLNLFIRNFFQNNFLFGMQQFFVECSKETIQILQSKDFGFQLKAQLFIGLNYNGLHFIDTKSPTLLKKIDYVEITEIKSFPIEFTCKIKDYNLKFKSQAPYEIKHLILEYQQIREILNS</sequence>
<evidence type="ECO:0000313" key="3">
    <source>
        <dbReference type="EMBL" id="CAD8068202.1"/>
    </source>
</evidence>
<dbReference type="Pfam" id="PF00621">
    <property type="entry name" value="RhoGEF"/>
    <property type="match status" value="1"/>
</dbReference>
<accession>A0A8S1LPD4</accession>
<dbReference type="PANTHER" id="PTHR12673">
    <property type="entry name" value="FACIOGENITAL DYSPLASIA PROTEIN"/>
    <property type="match status" value="1"/>
</dbReference>
<dbReference type="InterPro" id="IPR000219">
    <property type="entry name" value="DH_dom"/>
</dbReference>
<keyword evidence="4" id="KW-1185">Reference proteome</keyword>
<gene>
    <name evidence="3" type="ORF">PSON_ATCC_30995.1.T0240034</name>
</gene>
<dbReference type="SMART" id="SM00325">
    <property type="entry name" value="RhoGEF"/>
    <property type="match status" value="1"/>
</dbReference>
<evidence type="ECO:0000313" key="4">
    <source>
        <dbReference type="Proteomes" id="UP000692954"/>
    </source>
</evidence>
<dbReference type="Proteomes" id="UP000692954">
    <property type="component" value="Unassembled WGS sequence"/>
</dbReference>
<dbReference type="PROSITE" id="PS50010">
    <property type="entry name" value="DH_2"/>
    <property type="match status" value="1"/>
</dbReference>
<protein>
    <recommendedName>
        <fullName evidence="2">DH domain-containing protein</fullName>
    </recommendedName>
</protein>
<evidence type="ECO:0000256" key="1">
    <source>
        <dbReference type="SAM" id="Coils"/>
    </source>
</evidence>
<name>A0A8S1LPD4_9CILI</name>
<comment type="caution">
    <text evidence="3">The sequence shown here is derived from an EMBL/GenBank/DDBJ whole genome shotgun (WGS) entry which is preliminary data.</text>
</comment>
<organism evidence="3 4">
    <name type="scientific">Paramecium sonneborni</name>
    <dbReference type="NCBI Taxonomy" id="65129"/>
    <lineage>
        <taxon>Eukaryota</taxon>
        <taxon>Sar</taxon>
        <taxon>Alveolata</taxon>
        <taxon>Ciliophora</taxon>
        <taxon>Intramacronucleata</taxon>
        <taxon>Oligohymenophorea</taxon>
        <taxon>Peniculida</taxon>
        <taxon>Parameciidae</taxon>
        <taxon>Paramecium</taxon>
    </lineage>
</organism>